<dbReference type="SUPFAM" id="SSF48403">
    <property type="entry name" value="Ankyrin repeat"/>
    <property type="match status" value="1"/>
</dbReference>
<dbReference type="Proteomes" id="UP000019132">
    <property type="component" value="Unassembled WGS sequence"/>
</dbReference>
<dbReference type="InterPro" id="IPR036770">
    <property type="entry name" value="Ankyrin_rpt-contain_sf"/>
</dbReference>
<dbReference type="VEuPathDB" id="FungiDB:PYU1_G011390"/>
<organism evidence="1 2">
    <name type="scientific">Globisporangium ultimum (strain ATCC 200006 / CBS 805.95 / DAOM BR144)</name>
    <name type="common">Pythium ultimum</name>
    <dbReference type="NCBI Taxonomy" id="431595"/>
    <lineage>
        <taxon>Eukaryota</taxon>
        <taxon>Sar</taxon>
        <taxon>Stramenopiles</taxon>
        <taxon>Oomycota</taxon>
        <taxon>Peronosporomycetes</taxon>
        <taxon>Pythiales</taxon>
        <taxon>Pythiaceae</taxon>
        <taxon>Globisporangium</taxon>
    </lineage>
</organism>
<accession>K3X2G6</accession>
<dbReference type="EnsemblProtists" id="PYU1_T011415">
    <property type="protein sequence ID" value="PYU1_T011415"/>
    <property type="gene ID" value="PYU1_G011390"/>
</dbReference>
<dbReference type="EMBL" id="GL376571">
    <property type="status" value="NOT_ANNOTATED_CDS"/>
    <property type="molecule type" value="Genomic_DNA"/>
</dbReference>
<reference evidence="2" key="2">
    <citation type="submission" date="2010-04" db="EMBL/GenBank/DDBJ databases">
        <authorList>
            <person name="Buell R."/>
            <person name="Hamilton J."/>
            <person name="Hostetler J."/>
        </authorList>
    </citation>
    <scope>NUCLEOTIDE SEQUENCE [LARGE SCALE GENOMIC DNA]</scope>
    <source>
        <strain evidence="2">DAOM:BR144</strain>
    </source>
</reference>
<protein>
    <submittedName>
        <fullName evidence="1">Uncharacterized protein</fullName>
    </submittedName>
</protein>
<name>K3X2G6_GLOUD</name>
<reference evidence="2" key="1">
    <citation type="journal article" date="2010" name="Genome Biol.">
        <title>Genome sequence of the necrotrophic plant pathogen Pythium ultimum reveals original pathogenicity mechanisms and effector repertoire.</title>
        <authorList>
            <person name="Levesque C.A."/>
            <person name="Brouwer H."/>
            <person name="Cano L."/>
            <person name="Hamilton J.P."/>
            <person name="Holt C."/>
            <person name="Huitema E."/>
            <person name="Raffaele S."/>
            <person name="Robideau G.P."/>
            <person name="Thines M."/>
            <person name="Win J."/>
            <person name="Zerillo M.M."/>
            <person name="Beakes G.W."/>
            <person name="Boore J.L."/>
            <person name="Busam D."/>
            <person name="Dumas B."/>
            <person name="Ferriera S."/>
            <person name="Fuerstenberg S.I."/>
            <person name="Gachon C.M."/>
            <person name="Gaulin E."/>
            <person name="Govers F."/>
            <person name="Grenville-Briggs L."/>
            <person name="Horner N."/>
            <person name="Hostetler J."/>
            <person name="Jiang R.H."/>
            <person name="Johnson J."/>
            <person name="Krajaejun T."/>
            <person name="Lin H."/>
            <person name="Meijer H.J."/>
            <person name="Moore B."/>
            <person name="Morris P."/>
            <person name="Phuntmart V."/>
            <person name="Puiu D."/>
            <person name="Shetty J."/>
            <person name="Stajich J.E."/>
            <person name="Tripathy S."/>
            <person name="Wawra S."/>
            <person name="van West P."/>
            <person name="Whitty B.R."/>
            <person name="Coutinho P.M."/>
            <person name="Henrissat B."/>
            <person name="Martin F."/>
            <person name="Thomas P.D."/>
            <person name="Tyler B.M."/>
            <person name="De Vries R.P."/>
            <person name="Kamoun S."/>
            <person name="Yandell M."/>
            <person name="Tisserat N."/>
            <person name="Buell C.R."/>
        </authorList>
    </citation>
    <scope>NUCLEOTIDE SEQUENCE</scope>
    <source>
        <strain evidence="2">DAOM:BR144</strain>
    </source>
</reference>
<evidence type="ECO:0000313" key="1">
    <source>
        <dbReference type="EnsemblProtists" id="PYU1_T011415"/>
    </source>
</evidence>
<reference evidence="1" key="3">
    <citation type="submission" date="2015-02" db="UniProtKB">
        <authorList>
            <consortium name="EnsemblProtists"/>
        </authorList>
    </citation>
    <scope>IDENTIFICATION</scope>
    <source>
        <strain evidence="1">DAOM BR144</strain>
    </source>
</reference>
<dbReference type="InParanoid" id="K3X2G6"/>
<dbReference type="Gene3D" id="1.25.40.20">
    <property type="entry name" value="Ankyrin repeat-containing domain"/>
    <property type="match status" value="1"/>
</dbReference>
<keyword evidence="2" id="KW-1185">Reference proteome</keyword>
<sequence>MSLSYSVSSSQDDTMKLLIDCNADVAQNDKYERSLPSSAQEGSADTIQLLVDFGFNIAESDIHERKAKEMLCNFWLISEPTSLRMISMEELLCRTLLKEAKQKLFNCWSISDVVHCSIDYKYSVAF</sequence>
<proteinExistence type="predicted"/>
<dbReference type="AlphaFoldDB" id="K3X2G6"/>
<evidence type="ECO:0000313" key="2">
    <source>
        <dbReference type="Proteomes" id="UP000019132"/>
    </source>
</evidence>
<dbReference type="HOGENOM" id="CLU_1986043_0_0_1"/>